<dbReference type="InterPro" id="IPR002557">
    <property type="entry name" value="Chitin-bd_dom"/>
</dbReference>
<feature type="chain" id="PRO_5030690093" evidence="2">
    <location>
        <begin position="21"/>
        <end position="211"/>
    </location>
</feature>
<keyword evidence="2" id="KW-0732">Signal</keyword>
<evidence type="ECO:0000256" key="1">
    <source>
        <dbReference type="SAM" id="MobiDB-lite"/>
    </source>
</evidence>
<feature type="signal peptide" evidence="2">
    <location>
        <begin position="1"/>
        <end position="20"/>
    </location>
</feature>
<accession>A0A7T8HJH7</accession>
<dbReference type="OrthoDB" id="6364363at2759"/>
<dbReference type="InterPro" id="IPR036508">
    <property type="entry name" value="Chitin-bd_dom_sf"/>
</dbReference>
<dbReference type="SMART" id="SM00494">
    <property type="entry name" value="ChtBD2"/>
    <property type="match status" value="1"/>
</dbReference>
<evidence type="ECO:0000313" key="4">
    <source>
        <dbReference type="EMBL" id="QQP51238.1"/>
    </source>
</evidence>
<reference evidence="5" key="1">
    <citation type="submission" date="2021-01" db="EMBL/GenBank/DDBJ databases">
        <title>Caligus Genome Assembly.</title>
        <authorList>
            <person name="Gallardo-Escarate C."/>
        </authorList>
    </citation>
    <scope>NUCLEOTIDE SEQUENCE [LARGE SCALE GENOMIC DNA]</scope>
</reference>
<dbReference type="GO" id="GO:0008061">
    <property type="term" value="F:chitin binding"/>
    <property type="evidence" value="ECO:0007669"/>
    <property type="project" value="InterPro"/>
</dbReference>
<dbReference type="Pfam" id="PF01607">
    <property type="entry name" value="CBM_14"/>
    <property type="match status" value="1"/>
</dbReference>
<dbReference type="GO" id="GO:0005576">
    <property type="term" value="C:extracellular region"/>
    <property type="evidence" value="ECO:0007669"/>
    <property type="project" value="InterPro"/>
</dbReference>
<dbReference type="AlphaFoldDB" id="A0A7T8HJH7"/>
<dbReference type="PANTHER" id="PTHR22933:SF43">
    <property type="entry name" value="LP10131P"/>
    <property type="match status" value="1"/>
</dbReference>
<dbReference type="SUPFAM" id="SSF57625">
    <property type="entry name" value="Invertebrate chitin-binding proteins"/>
    <property type="match status" value="1"/>
</dbReference>
<protein>
    <submittedName>
        <fullName evidence="4">LOC100168286</fullName>
    </submittedName>
</protein>
<dbReference type="EMBL" id="CP045897">
    <property type="protein sequence ID" value="QQP51238.1"/>
    <property type="molecule type" value="Genomic_DNA"/>
</dbReference>
<evidence type="ECO:0000313" key="5">
    <source>
        <dbReference type="Proteomes" id="UP000595437"/>
    </source>
</evidence>
<organism evidence="4 5">
    <name type="scientific">Caligus rogercresseyi</name>
    <name type="common">Sea louse</name>
    <dbReference type="NCBI Taxonomy" id="217165"/>
    <lineage>
        <taxon>Eukaryota</taxon>
        <taxon>Metazoa</taxon>
        <taxon>Ecdysozoa</taxon>
        <taxon>Arthropoda</taxon>
        <taxon>Crustacea</taxon>
        <taxon>Multicrustacea</taxon>
        <taxon>Hexanauplia</taxon>
        <taxon>Copepoda</taxon>
        <taxon>Siphonostomatoida</taxon>
        <taxon>Caligidae</taxon>
        <taxon>Caligus</taxon>
    </lineage>
</organism>
<dbReference type="Gene3D" id="2.170.140.10">
    <property type="entry name" value="Chitin binding domain"/>
    <property type="match status" value="1"/>
</dbReference>
<evidence type="ECO:0000259" key="3">
    <source>
        <dbReference type="PROSITE" id="PS50940"/>
    </source>
</evidence>
<dbReference type="PROSITE" id="PS50940">
    <property type="entry name" value="CHIT_BIND_II"/>
    <property type="match status" value="1"/>
</dbReference>
<sequence length="211" mass="22305">MASLQRLSCVFLALLGAVVSDKQLSAYGDQFGAPLNQYGSNDLLAAESSPLESYANNGAPQDPIAALTEVIPGVPGEDYPILAEVPETAFTCEGQVEGGYYADPEAQCQAFHICGPDAGASGLTKYSFLCPNGTLFNQEYFICDWWFNFDCAQAEELYSRNEEIAAEREALGGLLASGSAPTGYGSPSNSGYESANPPASAYGSPQPTYTF</sequence>
<feature type="domain" description="Chitin-binding type-2" evidence="3">
    <location>
        <begin position="89"/>
        <end position="153"/>
    </location>
</feature>
<name>A0A7T8HJH7_CALRO</name>
<keyword evidence="5" id="KW-1185">Reference proteome</keyword>
<gene>
    <name evidence="4" type="ORF">FKW44_012533</name>
</gene>
<proteinExistence type="predicted"/>
<evidence type="ECO:0000256" key="2">
    <source>
        <dbReference type="SAM" id="SignalP"/>
    </source>
</evidence>
<dbReference type="PANTHER" id="PTHR22933">
    <property type="entry name" value="FI18007P1-RELATED"/>
    <property type="match status" value="1"/>
</dbReference>
<dbReference type="Proteomes" id="UP000595437">
    <property type="component" value="Chromosome 8"/>
</dbReference>
<feature type="region of interest" description="Disordered" evidence="1">
    <location>
        <begin position="180"/>
        <end position="211"/>
    </location>
</feature>
<dbReference type="InterPro" id="IPR052976">
    <property type="entry name" value="Scoloptoxin-like"/>
</dbReference>